<gene>
    <name evidence="1" type="ORF">Z520_12270</name>
</gene>
<evidence type="ECO:0000313" key="2">
    <source>
        <dbReference type="Proteomes" id="UP000053411"/>
    </source>
</evidence>
<evidence type="ECO:0000313" key="1">
    <source>
        <dbReference type="EMBL" id="KIX91999.1"/>
    </source>
</evidence>
<accession>A0A0D2JNE1</accession>
<reference evidence="1 2" key="1">
    <citation type="submission" date="2015-01" db="EMBL/GenBank/DDBJ databases">
        <title>The Genome Sequence of Fonsecaea multimorphosa CBS 102226.</title>
        <authorList>
            <consortium name="The Broad Institute Genomics Platform"/>
            <person name="Cuomo C."/>
            <person name="de Hoog S."/>
            <person name="Gorbushina A."/>
            <person name="Stielow B."/>
            <person name="Teixiera M."/>
            <person name="Abouelleil A."/>
            <person name="Chapman S.B."/>
            <person name="Priest M."/>
            <person name="Young S.K."/>
            <person name="Wortman J."/>
            <person name="Nusbaum C."/>
            <person name="Birren B."/>
        </authorList>
    </citation>
    <scope>NUCLEOTIDE SEQUENCE [LARGE SCALE GENOMIC DNA]</scope>
    <source>
        <strain evidence="1 2">CBS 102226</strain>
    </source>
</reference>
<keyword evidence="2" id="KW-1185">Reference proteome</keyword>
<dbReference type="RefSeq" id="XP_016626122.1">
    <property type="nucleotide sequence ID" value="XM_016782756.1"/>
</dbReference>
<dbReference type="GeneID" id="27718016"/>
<protein>
    <submittedName>
        <fullName evidence="1">Uncharacterized protein</fullName>
    </submittedName>
</protein>
<sequence>MKIEWDQDWESARHGRGCLSGWGLAWKVVCLASTQKAERPSALVCLHTCSARLQLSHSARSIFAFRCTNLGSFQAGGGAFTASEILWDMVRSCLDDGQGYIMCVACWKAGKKKADPACLLQDLTGFEIIKATLSLRLSSCLSFPQNGDTDDAPEPLCPIYRRAVRENDTRQIYLEPDSRASAILLGDDTATEARLVELEMDDEAVQQLMRTSRRVEEEGEEVTVHHLAPDIIPAMKLLPDKRLALNADQLWSNSVPIPLDRTFERTHPHCLNRNQIWLLDILGQPLCANSL</sequence>
<dbReference type="Proteomes" id="UP000053411">
    <property type="component" value="Unassembled WGS sequence"/>
</dbReference>
<dbReference type="VEuPathDB" id="FungiDB:Z520_12270"/>
<dbReference type="OrthoDB" id="5358567at2759"/>
<proteinExistence type="predicted"/>
<dbReference type="AlphaFoldDB" id="A0A0D2JNE1"/>
<organism evidence="1 2">
    <name type="scientific">Fonsecaea multimorphosa CBS 102226</name>
    <dbReference type="NCBI Taxonomy" id="1442371"/>
    <lineage>
        <taxon>Eukaryota</taxon>
        <taxon>Fungi</taxon>
        <taxon>Dikarya</taxon>
        <taxon>Ascomycota</taxon>
        <taxon>Pezizomycotina</taxon>
        <taxon>Eurotiomycetes</taxon>
        <taxon>Chaetothyriomycetidae</taxon>
        <taxon>Chaetothyriales</taxon>
        <taxon>Herpotrichiellaceae</taxon>
        <taxon>Fonsecaea</taxon>
    </lineage>
</organism>
<name>A0A0D2JNE1_9EURO</name>
<dbReference type="EMBL" id="KN848113">
    <property type="protein sequence ID" value="KIX91999.1"/>
    <property type="molecule type" value="Genomic_DNA"/>
</dbReference>